<protein>
    <submittedName>
        <fullName evidence="1">Uncharacterized protein</fullName>
    </submittedName>
</protein>
<organism evidence="1">
    <name type="scientific">Singulisphaera sp. Ch08</name>
    <dbReference type="NCBI Taxonomy" id="3120278"/>
    <lineage>
        <taxon>Bacteria</taxon>
        <taxon>Pseudomonadati</taxon>
        <taxon>Planctomycetota</taxon>
        <taxon>Planctomycetia</taxon>
        <taxon>Isosphaerales</taxon>
        <taxon>Isosphaeraceae</taxon>
        <taxon>Singulisphaera</taxon>
    </lineage>
</organism>
<reference evidence="1" key="1">
    <citation type="submission" date="2024-05" db="EMBL/GenBank/DDBJ databases">
        <title>Planctomycetes of the genus Singulisphaera possess chitinolytic capabilities.</title>
        <authorList>
            <person name="Ivanova A."/>
        </authorList>
    </citation>
    <scope>NUCLEOTIDE SEQUENCE</scope>
    <source>
        <strain evidence="1">Ch08T</strain>
    </source>
</reference>
<dbReference type="EMBL" id="CP155447">
    <property type="protein sequence ID" value="XBH07841.1"/>
    <property type="molecule type" value="Genomic_DNA"/>
</dbReference>
<proteinExistence type="predicted"/>
<gene>
    <name evidence="1" type="ORF">V5E97_17960</name>
</gene>
<accession>A0AAU7CRS7</accession>
<sequence length="251" mass="27721">MRIDFVPLLQQQRDLYRVPLGGDRFSAYLRLMLNDAQDDARLPPLVALNPMAKEHVATLIDALLGLEAEEVASRAADEASSQHGDLVKSFVMGLVVADDVGGGWTNRYASEFFMITGRGRSTPPKLAWLTGVLWSSEPASVRVIWESVQTTVHRTAFIHQHGKALTLRDFLIQEGDTMARAGCITPTLDAEDLDYTRQLLTPYLDATNDRTIMECLYGDEAGRTLGFTPRGLSHRAGLALALHNARSRGTR</sequence>
<dbReference type="RefSeq" id="WP_406700679.1">
    <property type="nucleotide sequence ID" value="NZ_CP155447.1"/>
</dbReference>
<dbReference type="AlphaFoldDB" id="A0AAU7CRS7"/>
<name>A0AAU7CRS7_9BACT</name>
<evidence type="ECO:0000313" key="1">
    <source>
        <dbReference type="EMBL" id="XBH07841.1"/>
    </source>
</evidence>